<evidence type="ECO:0000256" key="1">
    <source>
        <dbReference type="SAM" id="MobiDB-lite"/>
    </source>
</evidence>
<proteinExistence type="predicted"/>
<gene>
    <name evidence="3" type="ORF">BN860_10726g</name>
</gene>
<protein>
    <submittedName>
        <fullName evidence="3">BN860_10726g1_1</fullName>
    </submittedName>
</protein>
<dbReference type="AlphaFoldDB" id="A0A8J2T568"/>
<keyword evidence="4" id="KW-1185">Reference proteome</keyword>
<evidence type="ECO:0000256" key="2">
    <source>
        <dbReference type="SAM" id="SignalP"/>
    </source>
</evidence>
<feature type="signal peptide" evidence="2">
    <location>
        <begin position="1"/>
        <end position="16"/>
    </location>
</feature>
<feature type="compositionally biased region" description="Polar residues" evidence="1">
    <location>
        <begin position="43"/>
        <end position="60"/>
    </location>
</feature>
<evidence type="ECO:0000313" key="3">
    <source>
        <dbReference type="EMBL" id="CDF88457.1"/>
    </source>
</evidence>
<organism evidence="3 4">
    <name type="scientific">Zygosaccharomyces bailii (strain CLIB 213 / ATCC 58445 / CBS 680 / BCRC 21525 / NBRC 1098 / NCYC 1416 / NRRL Y-2227)</name>
    <dbReference type="NCBI Taxonomy" id="1333698"/>
    <lineage>
        <taxon>Eukaryota</taxon>
        <taxon>Fungi</taxon>
        <taxon>Dikarya</taxon>
        <taxon>Ascomycota</taxon>
        <taxon>Saccharomycotina</taxon>
        <taxon>Saccharomycetes</taxon>
        <taxon>Saccharomycetales</taxon>
        <taxon>Saccharomycetaceae</taxon>
        <taxon>Zygosaccharomyces</taxon>
    </lineage>
</organism>
<dbReference type="OrthoDB" id="10568720at2759"/>
<dbReference type="EMBL" id="HG316455">
    <property type="protein sequence ID" value="CDF88457.1"/>
    <property type="molecule type" value="Genomic_DNA"/>
</dbReference>
<accession>A0A8J2T568</accession>
<keyword evidence="2" id="KW-0732">Signal</keyword>
<feature type="compositionally biased region" description="Polar residues" evidence="1">
    <location>
        <begin position="68"/>
        <end position="119"/>
    </location>
</feature>
<evidence type="ECO:0000313" key="4">
    <source>
        <dbReference type="Proteomes" id="UP000019375"/>
    </source>
</evidence>
<dbReference type="Proteomes" id="UP000019375">
    <property type="component" value="Unassembled WGS sequence"/>
</dbReference>
<feature type="chain" id="PRO_5035269516" evidence="2">
    <location>
        <begin position="17"/>
        <end position="156"/>
    </location>
</feature>
<sequence length="156" mass="15499">MKLVFPLAALVSLGQSLLIQRDEDSSRESVSTVYTFVGASGSASKVLQMPSSSGESSQPHETSDGKQESSALSQLLHASTGASGNSTAFQTAKVTESPSVSTSSAAKKSDNSSGTSSVSHGKAASSTESASSADGANKLYSPLVAGGVAAAVLAIL</sequence>
<name>A0A8J2T568_ZYGB2</name>
<feature type="compositionally biased region" description="Low complexity" evidence="1">
    <location>
        <begin position="123"/>
        <end position="136"/>
    </location>
</feature>
<reference evidence="4" key="1">
    <citation type="journal article" date="2013" name="Genome Announc.">
        <title>Genome sequence of the food spoilage yeast Zygosaccharomyces bailii CLIB 213(T).</title>
        <authorList>
            <person name="Galeote V."/>
            <person name="Bigey F."/>
            <person name="Devillers H."/>
            <person name="Neuveglise C."/>
            <person name="Dequin S."/>
        </authorList>
    </citation>
    <scope>NUCLEOTIDE SEQUENCE [LARGE SCALE GENOMIC DNA]</scope>
    <source>
        <strain evidence="4">CLIB 213 / ATCC 58445 / CBS 680 / CCRC 21525 / NBRC 1098 / NCYC 1416 / NRRL Y-2227</strain>
    </source>
</reference>
<feature type="region of interest" description="Disordered" evidence="1">
    <location>
        <begin position="43"/>
        <end position="138"/>
    </location>
</feature>